<keyword evidence="9" id="KW-1185">Reference proteome</keyword>
<evidence type="ECO:0000256" key="3">
    <source>
        <dbReference type="ARBA" id="ARBA00022776"/>
    </source>
</evidence>
<dbReference type="RefSeq" id="XP_064855410.1">
    <property type="nucleotide sequence ID" value="XM_064999338.1"/>
</dbReference>
<comment type="caution">
    <text evidence="8">The sequence shown here is derived from an EMBL/GenBank/DDBJ whole genome shotgun (WGS) entry which is preliminary data.</text>
</comment>
<keyword evidence="3" id="KW-0498">Mitosis</keyword>
<keyword evidence="5" id="KW-0131">Cell cycle</keyword>
<dbReference type="InterPro" id="IPR024789">
    <property type="entry name" value="APC4"/>
</dbReference>
<protein>
    <recommendedName>
        <fullName evidence="1">Anaphase-promoting complex subunit 4</fullName>
    </recommendedName>
</protein>
<evidence type="ECO:0000256" key="1">
    <source>
        <dbReference type="ARBA" id="ARBA00016067"/>
    </source>
</evidence>
<dbReference type="Proteomes" id="UP001360560">
    <property type="component" value="Unassembled WGS sequence"/>
</dbReference>
<dbReference type="PANTHER" id="PTHR13260">
    <property type="entry name" value="ANAPHASE PROMOTING COMPLEX SUBUNIT 4 APC4"/>
    <property type="match status" value="1"/>
</dbReference>
<name>A0AAV5QUZ2_9ASCO</name>
<dbReference type="Pfam" id="PF12894">
    <property type="entry name" value="ANAPC4_WD40"/>
    <property type="match status" value="1"/>
</dbReference>
<dbReference type="GO" id="GO:0031145">
    <property type="term" value="P:anaphase-promoting complex-dependent catabolic process"/>
    <property type="evidence" value="ECO:0007669"/>
    <property type="project" value="InterPro"/>
</dbReference>
<dbReference type="AlphaFoldDB" id="A0AAV5QUZ2"/>
<dbReference type="InterPro" id="IPR024977">
    <property type="entry name" value="Apc4-like_WD40_dom"/>
</dbReference>
<dbReference type="GO" id="GO:0034399">
    <property type="term" value="C:nuclear periphery"/>
    <property type="evidence" value="ECO:0007669"/>
    <property type="project" value="TreeGrafter"/>
</dbReference>
<feature type="domain" description="Anaphase-promoting complex subunit 4-like WD40" evidence="6">
    <location>
        <begin position="22"/>
        <end position="116"/>
    </location>
</feature>
<dbReference type="GO" id="GO:0005680">
    <property type="term" value="C:anaphase-promoting complex"/>
    <property type="evidence" value="ECO:0007669"/>
    <property type="project" value="InterPro"/>
</dbReference>
<dbReference type="InterPro" id="IPR015943">
    <property type="entry name" value="WD40/YVTN_repeat-like_dom_sf"/>
</dbReference>
<keyword evidence="2" id="KW-0132">Cell division</keyword>
<evidence type="ECO:0000256" key="2">
    <source>
        <dbReference type="ARBA" id="ARBA00022618"/>
    </source>
</evidence>
<sequence length="706" mass="80239">MALFSIIHDKALPITVRKDGFSWCPTMDLLAVISKDGSLWIYRADGQRIWSFPLRSFNAQVKTCWSRDGKFIVAASKTFGRRLFDVQLGKVIGNHQMINSEHPINELDVQAVNWVSNLGTNQDSNELGNNGIQELLSVDVSKSLPKLPPLPNLSLDHILRSKLASDSLYESSNSLNNFLVTGYENGSVSISLNSILNSKTVQWQQGSNVEFLQIESVDDLTVHYIISKAQKTEDKSQYFILPLETSFSNNEYAKEVIASSTRISFIVLYLLDIADNFESDCKAFVEFHTKIVNVLDEEAAQESKNVAGGDNAKFYYATSELYELLLTGMMSDSLKSWLENTLGKKNLKKWSKLGNTCVDQIKYKIFSSFIPAGQRLIISLSKLKSVVSWKESVIINEQDKIHAFGLESKKIDDCIAQVKTIMREIYKFVADLNDEQKLFNCFINWLTTIIESLSDDDKKDLENDDLYYSVTEISEYITNKLNSLDIFKYIEKSEVNNKSNQLINSIKQIDSVCQHIFEEIKKNICDSIKFGANVVEIGSSIDAKNVDIKCEMPKSEDHLMILIQDFKQLIEVYDSASGKVQKFECSRLLEPYGLQLKSVQFINDRELLVLAVEPLQDDKAMYPPKFVIFTMKLNFLDNGQQSVVIDTDSPMIKNLHFFNINREGSISLDIDPELITVFNRQGEIDGDTKMASILSSDMHRYIVFEY</sequence>
<dbReference type="GeneID" id="90076403"/>
<accession>A0AAV5QUZ2</accession>
<dbReference type="GO" id="GO:0070979">
    <property type="term" value="P:protein K11-linked ubiquitination"/>
    <property type="evidence" value="ECO:0007669"/>
    <property type="project" value="TreeGrafter"/>
</dbReference>
<proteinExistence type="predicted"/>
<evidence type="ECO:0000259" key="7">
    <source>
        <dbReference type="Pfam" id="PF12896"/>
    </source>
</evidence>
<gene>
    <name evidence="8" type="ORF">DASC09_057540</name>
</gene>
<dbReference type="EMBL" id="BTFZ01000020">
    <property type="protein sequence ID" value="GMM38415.1"/>
    <property type="molecule type" value="Genomic_DNA"/>
</dbReference>
<evidence type="ECO:0000259" key="6">
    <source>
        <dbReference type="Pfam" id="PF12894"/>
    </source>
</evidence>
<evidence type="ECO:0000256" key="5">
    <source>
        <dbReference type="ARBA" id="ARBA00023306"/>
    </source>
</evidence>
<dbReference type="Pfam" id="PF12896">
    <property type="entry name" value="ANAPC4"/>
    <property type="match status" value="1"/>
</dbReference>
<dbReference type="GO" id="GO:0051301">
    <property type="term" value="P:cell division"/>
    <property type="evidence" value="ECO:0007669"/>
    <property type="project" value="UniProtKB-KW"/>
</dbReference>
<dbReference type="PANTHER" id="PTHR13260:SF0">
    <property type="entry name" value="ANAPHASE-PROMOTING COMPLEX SUBUNIT 4"/>
    <property type="match status" value="1"/>
</dbReference>
<dbReference type="Gene3D" id="2.130.10.10">
    <property type="entry name" value="YVTN repeat-like/Quinoprotein amine dehydrogenase"/>
    <property type="match status" value="1"/>
</dbReference>
<evidence type="ECO:0000256" key="4">
    <source>
        <dbReference type="ARBA" id="ARBA00022786"/>
    </source>
</evidence>
<reference evidence="8 9" key="1">
    <citation type="journal article" date="2023" name="Elife">
        <title>Identification of key yeast species and microbe-microbe interactions impacting larval growth of Drosophila in the wild.</title>
        <authorList>
            <person name="Mure A."/>
            <person name="Sugiura Y."/>
            <person name="Maeda R."/>
            <person name="Honda K."/>
            <person name="Sakurai N."/>
            <person name="Takahashi Y."/>
            <person name="Watada M."/>
            <person name="Katoh T."/>
            <person name="Gotoh A."/>
            <person name="Gotoh Y."/>
            <person name="Taniguchi I."/>
            <person name="Nakamura K."/>
            <person name="Hayashi T."/>
            <person name="Katayama T."/>
            <person name="Uemura T."/>
            <person name="Hattori Y."/>
        </authorList>
    </citation>
    <scope>NUCLEOTIDE SEQUENCE [LARGE SCALE GENOMIC DNA]</scope>
    <source>
        <strain evidence="8 9">SC-9</strain>
    </source>
</reference>
<organism evidence="8 9">
    <name type="scientific">Saccharomycopsis crataegensis</name>
    <dbReference type="NCBI Taxonomy" id="43959"/>
    <lineage>
        <taxon>Eukaryota</taxon>
        <taxon>Fungi</taxon>
        <taxon>Dikarya</taxon>
        <taxon>Ascomycota</taxon>
        <taxon>Saccharomycotina</taxon>
        <taxon>Saccharomycetes</taxon>
        <taxon>Saccharomycopsidaceae</taxon>
        <taxon>Saccharomycopsis</taxon>
    </lineage>
</organism>
<evidence type="ECO:0000313" key="9">
    <source>
        <dbReference type="Proteomes" id="UP001360560"/>
    </source>
</evidence>
<feature type="domain" description="Anaphase-promoting complex subunit 4 long" evidence="7">
    <location>
        <begin position="241"/>
        <end position="456"/>
    </location>
</feature>
<dbReference type="SUPFAM" id="SSF50978">
    <property type="entry name" value="WD40 repeat-like"/>
    <property type="match status" value="1"/>
</dbReference>
<keyword evidence="4" id="KW-0833">Ubl conjugation pathway</keyword>
<evidence type="ECO:0000313" key="8">
    <source>
        <dbReference type="EMBL" id="GMM38415.1"/>
    </source>
</evidence>
<dbReference type="InterPro" id="IPR024790">
    <property type="entry name" value="APC4_long_dom"/>
</dbReference>
<dbReference type="InterPro" id="IPR036322">
    <property type="entry name" value="WD40_repeat_dom_sf"/>
</dbReference>